<reference evidence="1" key="1">
    <citation type="submission" date="2020-04" db="EMBL/GenBank/DDBJ databases">
        <authorList>
            <person name="Broberg M."/>
        </authorList>
    </citation>
    <scope>NUCLEOTIDE SEQUENCE</scope>
</reference>
<proteinExistence type="predicted"/>
<evidence type="ECO:0000313" key="1">
    <source>
        <dbReference type="EMBL" id="CAG9936231.1"/>
    </source>
</evidence>
<organism evidence="1 2">
    <name type="scientific">Clonostachys rosea f. rosea IK726</name>
    <dbReference type="NCBI Taxonomy" id="1349383"/>
    <lineage>
        <taxon>Eukaryota</taxon>
        <taxon>Fungi</taxon>
        <taxon>Dikarya</taxon>
        <taxon>Ascomycota</taxon>
        <taxon>Pezizomycotina</taxon>
        <taxon>Sordariomycetes</taxon>
        <taxon>Hypocreomycetidae</taxon>
        <taxon>Hypocreales</taxon>
        <taxon>Bionectriaceae</taxon>
        <taxon>Clonostachys</taxon>
    </lineage>
</organism>
<comment type="caution">
    <text evidence="1">The sequence shown here is derived from an EMBL/GenBank/DDBJ whole genome shotgun (WGS) entry which is preliminary data.</text>
</comment>
<keyword evidence="2" id="KW-1185">Reference proteome</keyword>
<reference evidence="1" key="2">
    <citation type="submission" date="2021-10" db="EMBL/GenBank/DDBJ databases">
        <authorList>
            <person name="Piombo E."/>
        </authorList>
    </citation>
    <scope>NUCLEOTIDE SEQUENCE</scope>
</reference>
<gene>
    <name evidence="1" type="ORF">CRV2_00003408</name>
</gene>
<dbReference type="Proteomes" id="UP000836387">
    <property type="component" value="Unassembled WGS sequence"/>
</dbReference>
<sequence length="152" mass="16697">MSTYAISQPDVTNQIQCFQPKLAVLGDYLYIEGGEQSHYLDSGKKGTDSNGNEFNTDAGADQAVTQFIPVNQRWAPQDVQFDTISHEVSDMKMVNFPSFWAIGSTLYRWGGQLSNGLSMLKATNPTSLAFCLFLAVAAALHGPRVRSQIQTN</sequence>
<evidence type="ECO:0000313" key="2">
    <source>
        <dbReference type="Proteomes" id="UP000836387"/>
    </source>
</evidence>
<protein>
    <submittedName>
        <fullName evidence="1">Uncharacterized protein</fullName>
    </submittedName>
</protein>
<accession>A0ACA9T6R9</accession>
<name>A0ACA9T6R9_BIOOC</name>
<dbReference type="EMBL" id="CADEHS020000001">
    <property type="protein sequence ID" value="CAG9936231.1"/>
    <property type="molecule type" value="Genomic_DNA"/>
</dbReference>